<evidence type="ECO:0000256" key="5">
    <source>
        <dbReference type="ARBA" id="ARBA00023134"/>
    </source>
</evidence>
<proteinExistence type="predicted"/>
<dbReference type="SUPFAM" id="SSF52540">
    <property type="entry name" value="P-loop containing nucleoside triphosphate hydrolases"/>
    <property type="match status" value="1"/>
</dbReference>
<keyword evidence="3 9" id="KW-0547">Nucleotide-binding</keyword>
<dbReference type="GO" id="GO:0031683">
    <property type="term" value="F:G-protein beta/gamma-subunit complex binding"/>
    <property type="evidence" value="ECO:0007669"/>
    <property type="project" value="InterPro"/>
</dbReference>
<organism evidence="11 12">
    <name type="scientific">Roridomyces roridus</name>
    <dbReference type="NCBI Taxonomy" id="1738132"/>
    <lineage>
        <taxon>Eukaryota</taxon>
        <taxon>Fungi</taxon>
        <taxon>Dikarya</taxon>
        <taxon>Basidiomycota</taxon>
        <taxon>Agaricomycotina</taxon>
        <taxon>Agaricomycetes</taxon>
        <taxon>Agaricomycetidae</taxon>
        <taxon>Agaricales</taxon>
        <taxon>Marasmiineae</taxon>
        <taxon>Mycenaceae</taxon>
        <taxon>Roridomyces</taxon>
    </lineage>
</organism>
<gene>
    <name evidence="11" type="ORF">FB45DRAFT_796341</name>
</gene>
<dbReference type="GO" id="GO:0046872">
    <property type="term" value="F:metal ion binding"/>
    <property type="evidence" value="ECO:0007669"/>
    <property type="project" value="UniProtKB-KW"/>
</dbReference>
<keyword evidence="4 10" id="KW-0460">Magnesium</keyword>
<dbReference type="SMART" id="SM00275">
    <property type="entry name" value="G_alpha"/>
    <property type="match status" value="1"/>
</dbReference>
<dbReference type="GO" id="GO:0005737">
    <property type="term" value="C:cytoplasm"/>
    <property type="evidence" value="ECO:0007669"/>
    <property type="project" value="TreeGrafter"/>
</dbReference>
<dbReference type="Proteomes" id="UP001221142">
    <property type="component" value="Unassembled WGS sequence"/>
</dbReference>
<dbReference type="GO" id="GO:0001664">
    <property type="term" value="F:G protein-coupled receptor binding"/>
    <property type="evidence" value="ECO:0007669"/>
    <property type="project" value="InterPro"/>
</dbReference>
<evidence type="ECO:0000256" key="8">
    <source>
        <dbReference type="ARBA" id="ARBA00023288"/>
    </source>
</evidence>
<accession>A0AAD7FJX2</accession>
<keyword evidence="6" id="KW-0564">Palmitate</keyword>
<evidence type="ECO:0000256" key="9">
    <source>
        <dbReference type="PIRSR" id="PIRSR601019-1"/>
    </source>
</evidence>
<dbReference type="PANTHER" id="PTHR10218">
    <property type="entry name" value="GTP-BINDING PROTEIN ALPHA SUBUNIT"/>
    <property type="match status" value="1"/>
</dbReference>
<evidence type="ECO:0000256" key="3">
    <source>
        <dbReference type="ARBA" id="ARBA00022741"/>
    </source>
</evidence>
<dbReference type="FunFam" id="3.40.50.300:FF:003800">
    <property type="entry name" value="Guanine nucleotide-binding protein G(k) subunit alpha"/>
    <property type="match status" value="1"/>
</dbReference>
<keyword evidence="5 9" id="KW-0342">GTP-binding</keyword>
<dbReference type="AlphaFoldDB" id="A0AAD7FJX2"/>
<dbReference type="Pfam" id="PF00503">
    <property type="entry name" value="G-alpha"/>
    <property type="match status" value="1"/>
</dbReference>
<keyword evidence="12" id="KW-1185">Reference proteome</keyword>
<evidence type="ECO:0000256" key="7">
    <source>
        <dbReference type="ARBA" id="ARBA00023224"/>
    </source>
</evidence>
<dbReference type="PRINTS" id="PR00318">
    <property type="entry name" value="GPROTEINA"/>
</dbReference>
<dbReference type="PROSITE" id="PS51882">
    <property type="entry name" value="G_ALPHA"/>
    <property type="match status" value="1"/>
</dbReference>
<evidence type="ECO:0000313" key="11">
    <source>
        <dbReference type="EMBL" id="KAJ7624367.1"/>
    </source>
</evidence>
<dbReference type="CDD" id="cd00066">
    <property type="entry name" value="G-alpha"/>
    <property type="match status" value="1"/>
</dbReference>
<dbReference type="Gene3D" id="1.10.400.10">
    <property type="entry name" value="GI Alpha 1, domain 2-like"/>
    <property type="match status" value="1"/>
</dbReference>
<dbReference type="GO" id="GO:0007188">
    <property type="term" value="P:adenylate cyclase-modulating G protein-coupled receptor signaling pathway"/>
    <property type="evidence" value="ECO:0007669"/>
    <property type="project" value="TreeGrafter"/>
</dbReference>
<dbReference type="GO" id="GO:0005525">
    <property type="term" value="F:GTP binding"/>
    <property type="evidence" value="ECO:0007669"/>
    <property type="project" value="UniProtKB-KW"/>
</dbReference>
<keyword evidence="2 10" id="KW-0479">Metal-binding</keyword>
<comment type="caution">
    <text evidence="11">The sequence shown here is derived from an EMBL/GenBank/DDBJ whole genome shotgun (WGS) entry which is preliminary data.</text>
</comment>
<feature type="binding site" evidence="9">
    <location>
        <begin position="647"/>
        <end position="649"/>
    </location>
    <ligand>
        <name>GTP</name>
        <dbReference type="ChEBI" id="CHEBI:37565"/>
    </ligand>
</feature>
<sequence length="739" mass="82050">MNSSSNDVSLSLIPAASLPLTRPTPGPLVPISTFIGPGKTLHELYSSLGLVAERHANRAAHAFGLGPAAAAERIRFFFGDGIAREEALTRLKSTPLSPKLERYCARLTTYAGRSEASSTQLEAFQSIVELSTRYIGIRRLLLTPRDPQSEEGFSEENIAEAWNRDEATEARWHFACEFAAACLADRDIALTVEAVLPRDIGSVASTSGLSLIEQLLVASDSEGASKFSQPLAIRYLGGILELPSFWRQNGTIYRGVVQKLLAKSTVLLKDLNVDSTETTDSETTELLYDVEGVDIFCGALLHGIHAWLPEQSSSNTNEGWYPSLYSLLQLLGQPRCEELLPISTAMATAPNLKSIVPTVPAEQIVEFQTNPQISNPSLPFNNMFRLGGKRRQREPPVVKPVVSSSPSLPPGLSQEIKILLLGTEGSDPIGLMTDLKLLHMDGYSLTERLACRPVIYTHTVQSMRAIVEALPILNILLAPENTGHQSTVLNSPAQIEDTILPRRLAQAITALWQDPGVREAIRRSREFPLPASAVYFLNAIERIGTSDYIPVDKDVLRIRLRTTRIMETTFKVGELTYRLCHIGGWRSEPQKWGQYFEDATALVFLASLSNYDEEYAGLNQMEEALKLFETISNSRWFARKSILLFLNTDSLVEKLLRSPINRHFADYTGSDNYDAACEYFLQRFVSLVPNPQIRPVYAHFTSTADPDTRQSKFILSAIQDILLQIHLKLSGLLDPRRLL</sequence>
<dbReference type="GO" id="GO:0003924">
    <property type="term" value="F:GTPase activity"/>
    <property type="evidence" value="ECO:0007669"/>
    <property type="project" value="InterPro"/>
</dbReference>
<dbReference type="InterPro" id="IPR011025">
    <property type="entry name" value="GproteinA_insert"/>
</dbReference>
<dbReference type="InterPro" id="IPR002975">
    <property type="entry name" value="Fungi_Gprotein_alpha"/>
</dbReference>
<dbReference type="PANTHER" id="PTHR10218:SF302">
    <property type="entry name" value="GUANINE NUCLEOTIDE-BINDING PROTEIN ALPHA-5 SUBUNIT"/>
    <property type="match status" value="1"/>
</dbReference>
<evidence type="ECO:0000256" key="10">
    <source>
        <dbReference type="PIRSR" id="PIRSR601019-2"/>
    </source>
</evidence>
<dbReference type="PRINTS" id="PR01241">
    <property type="entry name" value="GPROTEINAFNG"/>
</dbReference>
<dbReference type="InterPro" id="IPR027417">
    <property type="entry name" value="P-loop_NTPase"/>
</dbReference>
<dbReference type="GO" id="GO:0005834">
    <property type="term" value="C:heterotrimeric G-protein complex"/>
    <property type="evidence" value="ECO:0007669"/>
    <property type="project" value="InterPro"/>
</dbReference>
<evidence type="ECO:0000256" key="4">
    <source>
        <dbReference type="ARBA" id="ARBA00022842"/>
    </source>
</evidence>
<dbReference type="EMBL" id="JARKIF010000013">
    <property type="protein sequence ID" value="KAJ7624367.1"/>
    <property type="molecule type" value="Genomic_DNA"/>
</dbReference>
<evidence type="ECO:0000256" key="2">
    <source>
        <dbReference type="ARBA" id="ARBA00022723"/>
    </source>
</evidence>
<protein>
    <submittedName>
        <fullName evidence="11">G-protein alpha subunit-domain-containing protein</fullName>
    </submittedName>
</protein>
<dbReference type="InterPro" id="IPR001019">
    <property type="entry name" value="Gprotein_alpha_su"/>
</dbReference>
<evidence type="ECO:0000256" key="6">
    <source>
        <dbReference type="ARBA" id="ARBA00023139"/>
    </source>
</evidence>
<feature type="binding site" evidence="10">
    <location>
        <position position="562"/>
    </location>
    <ligand>
        <name>Mg(2+)</name>
        <dbReference type="ChEBI" id="CHEBI:18420"/>
    </ligand>
</feature>
<keyword evidence="8" id="KW-0449">Lipoprotein</keyword>
<feature type="binding site" evidence="9">
    <location>
        <begin position="556"/>
        <end position="562"/>
    </location>
    <ligand>
        <name>GTP</name>
        <dbReference type="ChEBI" id="CHEBI:37565"/>
    </ligand>
</feature>
<keyword evidence="1" id="KW-0519">Myristate</keyword>
<dbReference type="Gene3D" id="3.40.50.300">
    <property type="entry name" value="P-loop containing nucleotide triphosphate hydrolases"/>
    <property type="match status" value="1"/>
</dbReference>
<dbReference type="SUPFAM" id="SSF47895">
    <property type="entry name" value="Transducin (alpha subunit), insertion domain"/>
    <property type="match status" value="1"/>
</dbReference>
<evidence type="ECO:0000256" key="1">
    <source>
        <dbReference type="ARBA" id="ARBA00022707"/>
    </source>
</evidence>
<keyword evidence="7" id="KW-0807">Transducer</keyword>
<evidence type="ECO:0000313" key="12">
    <source>
        <dbReference type="Proteomes" id="UP001221142"/>
    </source>
</evidence>
<reference evidence="11" key="1">
    <citation type="submission" date="2023-03" db="EMBL/GenBank/DDBJ databases">
        <title>Massive genome expansion in bonnet fungi (Mycena s.s.) driven by repeated elements and novel gene families across ecological guilds.</title>
        <authorList>
            <consortium name="Lawrence Berkeley National Laboratory"/>
            <person name="Harder C.B."/>
            <person name="Miyauchi S."/>
            <person name="Viragh M."/>
            <person name="Kuo A."/>
            <person name="Thoen E."/>
            <person name="Andreopoulos B."/>
            <person name="Lu D."/>
            <person name="Skrede I."/>
            <person name="Drula E."/>
            <person name="Henrissat B."/>
            <person name="Morin E."/>
            <person name="Kohler A."/>
            <person name="Barry K."/>
            <person name="LaButti K."/>
            <person name="Morin E."/>
            <person name="Salamov A."/>
            <person name="Lipzen A."/>
            <person name="Mereny Z."/>
            <person name="Hegedus B."/>
            <person name="Baldrian P."/>
            <person name="Stursova M."/>
            <person name="Weitz H."/>
            <person name="Taylor A."/>
            <person name="Grigoriev I.V."/>
            <person name="Nagy L.G."/>
            <person name="Martin F."/>
            <person name="Kauserud H."/>
        </authorList>
    </citation>
    <scope>NUCLEOTIDE SEQUENCE</scope>
    <source>
        <strain evidence="11">9284</strain>
    </source>
</reference>
<name>A0AAD7FJX2_9AGAR</name>